<keyword evidence="3" id="KW-1185">Reference proteome</keyword>
<dbReference type="OrthoDB" id="5378718at2759"/>
<evidence type="ECO:0000259" key="1">
    <source>
        <dbReference type="Pfam" id="PF18637"/>
    </source>
</evidence>
<accession>A0A391NS51</accession>
<dbReference type="EMBL" id="BDIP01000239">
    <property type="protein sequence ID" value="GCA62158.1"/>
    <property type="molecule type" value="Genomic_DNA"/>
</dbReference>
<dbReference type="InterPro" id="IPR040887">
    <property type="entry name" value="AUDH_Cupin"/>
</dbReference>
<dbReference type="AlphaFoldDB" id="A0A391NS51"/>
<gene>
    <name evidence="2" type="ORF">KIPB_001633</name>
</gene>
<evidence type="ECO:0000313" key="3">
    <source>
        <dbReference type="Proteomes" id="UP000265618"/>
    </source>
</evidence>
<comment type="caution">
    <text evidence="2">The sequence shown here is derived from an EMBL/GenBank/DDBJ whole genome shotgun (WGS) entry which is preliminary data.</text>
</comment>
<feature type="domain" description="Aldos-2-ulose dehydratase/isomerase (AUDH) Cupin" evidence="1">
    <location>
        <begin position="129"/>
        <end position="277"/>
    </location>
</feature>
<organism evidence="2 3">
    <name type="scientific">Kipferlia bialata</name>
    <dbReference type="NCBI Taxonomy" id="797122"/>
    <lineage>
        <taxon>Eukaryota</taxon>
        <taxon>Metamonada</taxon>
        <taxon>Carpediemonas-like organisms</taxon>
        <taxon>Kipferlia</taxon>
    </lineage>
</organism>
<evidence type="ECO:0000313" key="2">
    <source>
        <dbReference type="EMBL" id="GCA62158.1"/>
    </source>
</evidence>
<dbReference type="Proteomes" id="UP000265618">
    <property type="component" value="Unassembled WGS sequence"/>
</dbReference>
<reference evidence="2 3" key="1">
    <citation type="journal article" date="2018" name="PLoS ONE">
        <title>The draft genome of Kipferlia bialata reveals reductive genome evolution in fornicate parasites.</title>
        <authorList>
            <person name="Tanifuji G."/>
            <person name="Takabayashi S."/>
            <person name="Kume K."/>
            <person name="Takagi M."/>
            <person name="Nakayama T."/>
            <person name="Kamikawa R."/>
            <person name="Inagaki Y."/>
            <person name="Hashimoto T."/>
        </authorList>
    </citation>
    <scope>NUCLEOTIDE SEQUENCE [LARGE SCALE GENOMIC DNA]</scope>
    <source>
        <strain evidence="2">NY0173</strain>
    </source>
</reference>
<sequence length="283" mass="30972">MDILTPTCEEQGHVYEFVSCKNQVSVTYTYNEEWYWQFIHIVRDGTIQTPLLQPQGEGESDTYLKVISGSVEGVSPCPPLQTSSALYTLSTIRAGGRGAVCCVFRRMRDAADITTVPGCVDVVDIPEGVSVLDWTHCNDKYPGAFAGHAFYNLAGVALRLDGALVSYFQMWAAGLGVDCGMHDHSDLNSDSTFCEQHFTLYNGSGAGGMAYLSPSACTLVSVPLPVGYEHGPFWHTSQDGRPLLKTSGCVSYPLHKWQAGGEEGGDQQQFDLWAVFETRPQYV</sequence>
<name>A0A391NS51_9EUKA</name>
<proteinExistence type="predicted"/>
<dbReference type="Gene3D" id="2.60.120.990">
    <property type="match status" value="1"/>
</dbReference>
<dbReference type="Pfam" id="PF18637">
    <property type="entry name" value="AUDH_Cupin"/>
    <property type="match status" value="1"/>
</dbReference>
<protein>
    <recommendedName>
        <fullName evidence="1">Aldos-2-ulose dehydratase/isomerase (AUDH) Cupin domain-containing protein</fullName>
    </recommendedName>
</protein>